<evidence type="ECO:0000256" key="4">
    <source>
        <dbReference type="ARBA" id="ARBA00023163"/>
    </source>
</evidence>
<dbReference type="InterPro" id="IPR002197">
    <property type="entry name" value="HTH_Fis"/>
</dbReference>
<dbReference type="InterPro" id="IPR058031">
    <property type="entry name" value="AAA_lid_NorR"/>
</dbReference>
<dbReference type="STRING" id="563192.HMPREF0179_02212"/>
<dbReference type="Pfam" id="PF25601">
    <property type="entry name" value="AAA_lid_14"/>
    <property type="match status" value="1"/>
</dbReference>
<sequence>MPMLLDIRDTVADYAELIARVVGVDVEVVDAGLNRLAGTGLYASGVGENIRAEGETYRHVMRIRRSFVMETPREHFICTRCPGRDLCRETLSISTPIIDGSDVLGVIGLVCSTDEDRARVLGHKDVYVQFIERCAEFILHKLHDHADLLRARSFLDIMLRILEINSRGIVIFNAKGGISYLNDIARRDLGLKDDGLPTDVQFKRTGESFSDLEEFVVTARSRKHTLMGQMTPLAPSDYHFATVFTFESLPRMADRVSSLGDSLSGVENLVGRSPAMLQLKDQIRQIAGSTSTVLVTGESGTGKELVARAIHAASGRRDKPFIGINCGAIPDALLESELFGYTGGAFTGASAKGRIGKFELAHKGVLFLDEISTMPLYLQVKLLRVLQERAFTRLGSNRLIEVDIRIIAATNEDLAGAVRQGRFREDLFYRLNVIPLQVPPLRDRHGDIELLSSHFLARYSARFNKPVPSLGPDMLAALSAYPWPGNVREFENVMEFMVNMAPSGGVLHPDMLPASVRGALPSSAPSPSAPLPPGGIIPLRDLERNAILDAVRRCGDDTPGKKAAAAALGIGVATLYRKLKEYEDEAAALSRTT</sequence>
<dbReference type="eggNOG" id="COG3829">
    <property type="taxonomic scope" value="Bacteria"/>
</dbReference>
<dbReference type="GO" id="GO:0005524">
    <property type="term" value="F:ATP binding"/>
    <property type="evidence" value="ECO:0007669"/>
    <property type="project" value="UniProtKB-KW"/>
</dbReference>
<dbReference type="GeneID" id="78085353"/>
<dbReference type="AlphaFoldDB" id="E5Y7P7"/>
<evidence type="ECO:0000313" key="6">
    <source>
        <dbReference type="EMBL" id="EFV44006.1"/>
    </source>
</evidence>
<dbReference type="InterPro" id="IPR002078">
    <property type="entry name" value="Sigma_54_int"/>
</dbReference>
<dbReference type="Pfam" id="PF02954">
    <property type="entry name" value="HTH_8"/>
    <property type="match status" value="1"/>
</dbReference>
<dbReference type="Pfam" id="PF00158">
    <property type="entry name" value="Sigma54_activat"/>
    <property type="match status" value="1"/>
</dbReference>
<dbReference type="Proteomes" id="UP000006034">
    <property type="component" value="Unassembled WGS sequence"/>
</dbReference>
<dbReference type="PANTHER" id="PTHR32071">
    <property type="entry name" value="TRANSCRIPTIONAL REGULATORY PROTEIN"/>
    <property type="match status" value="1"/>
</dbReference>
<dbReference type="InterPro" id="IPR009057">
    <property type="entry name" value="Homeodomain-like_sf"/>
</dbReference>
<dbReference type="EMBL" id="ADCP02000001">
    <property type="protein sequence ID" value="EFV44006.1"/>
    <property type="molecule type" value="Genomic_DNA"/>
</dbReference>
<protein>
    <recommendedName>
        <fullName evidence="5">Sigma-54 factor interaction domain-containing protein</fullName>
    </recommendedName>
</protein>
<dbReference type="PANTHER" id="PTHR32071:SF57">
    <property type="entry name" value="C4-DICARBOXYLATE TRANSPORT TRANSCRIPTIONAL REGULATORY PROTEIN DCTD"/>
    <property type="match status" value="1"/>
</dbReference>
<dbReference type="GO" id="GO:0043565">
    <property type="term" value="F:sequence-specific DNA binding"/>
    <property type="evidence" value="ECO:0007669"/>
    <property type="project" value="InterPro"/>
</dbReference>
<dbReference type="InterPro" id="IPR003593">
    <property type="entry name" value="AAA+_ATPase"/>
</dbReference>
<organism evidence="6 7">
    <name type="scientific">Bilophila wadsworthia (strain 3_1_6)</name>
    <dbReference type="NCBI Taxonomy" id="563192"/>
    <lineage>
        <taxon>Bacteria</taxon>
        <taxon>Pseudomonadati</taxon>
        <taxon>Thermodesulfobacteriota</taxon>
        <taxon>Desulfovibrionia</taxon>
        <taxon>Desulfovibrionales</taxon>
        <taxon>Desulfovibrionaceae</taxon>
        <taxon>Bilophila</taxon>
    </lineage>
</organism>
<proteinExistence type="predicted"/>
<dbReference type="HOGENOM" id="CLU_000445_8_1_7"/>
<evidence type="ECO:0000256" key="2">
    <source>
        <dbReference type="ARBA" id="ARBA00022840"/>
    </source>
</evidence>
<dbReference type="RefSeq" id="WP_005028024.1">
    <property type="nucleotide sequence ID" value="NZ_KE150238.1"/>
</dbReference>
<dbReference type="OrthoDB" id="9763792at2"/>
<keyword evidence="3" id="KW-0805">Transcription regulation</keyword>
<accession>E5Y7P7</accession>
<gene>
    <name evidence="6" type="ORF">HMPREF0179_02212</name>
</gene>
<dbReference type="SMART" id="SM00382">
    <property type="entry name" value="AAA"/>
    <property type="match status" value="1"/>
</dbReference>
<dbReference type="CDD" id="cd00009">
    <property type="entry name" value="AAA"/>
    <property type="match status" value="1"/>
</dbReference>
<dbReference type="PROSITE" id="PS50045">
    <property type="entry name" value="SIGMA54_INTERACT_4"/>
    <property type="match status" value="1"/>
</dbReference>
<keyword evidence="1" id="KW-0547">Nucleotide-binding</keyword>
<evidence type="ECO:0000313" key="7">
    <source>
        <dbReference type="Proteomes" id="UP000006034"/>
    </source>
</evidence>
<dbReference type="SUPFAM" id="SSF46689">
    <property type="entry name" value="Homeodomain-like"/>
    <property type="match status" value="1"/>
</dbReference>
<name>E5Y7P7_BILW3</name>
<dbReference type="Gene3D" id="1.10.8.60">
    <property type="match status" value="1"/>
</dbReference>
<dbReference type="InterPro" id="IPR025662">
    <property type="entry name" value="Sigma_54_int_dom_ATP-bd_1"/>
</dbReference>
<comment type="caution">
    <text evidence="6">The sequence shown here is derived from an EMBL/GenBank/DDBJ whole genome shotgun (WGS) entry which is preliminary data.</text>
</comment>
<keyword evidence="2" id="KW-0067">ATP-binding</keyword>
<keyword evidence="4" id="KW-0804">Transcription</keyword>
<dbReference type="Gene3D" id="1.10.10.60">
    <property type="entry name" value="Homeodomain-like"/>
    <property type="match status" value="1"/>
</dbReference>
<keyword evidence="7" id="KW-1185">Reference proteome</keyword>
<feature type="domain" description="Sigma-54 factor interaction" evidence="5">
    <location>
        <begin position="269"/>
        <end position="499"/>
    </location>
</feature>
<evidence type="ECO:0000256" key="3">
    <source>
        <dbReference type="ARBA" id="ARBA00023015"/>
    </source>
</evidence>
<evidence type="ECO:0000256" key="1">
    <source>
        <dbReference type="ARBA" id="ARBA00022741"/>
    </source>
</evidence>
<dbReference type="SUPFAM" id="SSF52540">
    <property type="entry name" value="P-loop containing nucleoside triphosphate hydrolases"/>
    <property type="match status" value="1"/>
</dbReference>
<reference evidence="6 7" key="1">
    <citation type="submission" date="2010-10" db="EMBL/GenBank/DDBJ databases">
        <authorList>
            <consortium name="The Broad Institute Genome Sequencing Platform"/>
            <person name="Ward D."/>
            <person name="Earl A."/>
            <person name="Feldgarden M."/>
            <person name="Young S.K."/>
            <person name="Gargeya S."/>
            <person name="Zeng Q."/>
            <person name="Alvarado L."/>
            <person name="Berlin A."/>
            <person name="Bochicchio J."/>
            <person name="Chapman S.B."/>
            <person name="Chen Z."/>
            <person name="Freedman E."/>
            <person name="Gellesch M."/>
            <person name="Goldberg J."/>
            <person name="Griggs A."/>
            <person name="Gujja S."/>
            <person name="Heilman E."/>
            <person name="Heiman D."/>
            <person name="Howarth C."/>
            <person name="Mehta T."/>
            <person name="Neiman D."/>
            <person name="Pearson M."/>
            <person name="Roberts A."/>
            <person name="Saif S."/>
            <person name="Shea T."/>
            <person name="Shenoy N."/>
            <person name="Sisk P."/>
            <person name="Stolte C."/>
            <person name="Sykes S."/>
            <person name="White J."/>
            <person name="Yandava C."/>
            <person name="Allen-Vercoe E."/>
            <person name="Sibley C."/>
            <person name="Ambrose C.E."/>
            <person name="Strauss J."/>
            <person name="Daigneault M."/>
            <person name="Haas B."/>
            <person name="Nusbaum C."/>
            <person name="Birren B."/>
        </authorList>
    </citation>
    <scope>NUCLEOTIDE SEQUENCE [LARGE SCALE GENOMIC DNA]</scope>
    <source>
        <strain evidence="6 7">3_1_6</strain>
    </source>
</reference>
<dbReference type="GO" id="GO:0006355">
    <property type="term" value="P:regulation of DNA-templated transcription"/>
    <property type="evidence" value="ECO:0007669"/>
    <property type="project" value="InterPro"/>
</dbReference>
<reference evidence="6 7" key="2">
    <citation type="submission" date="2013-04" db="EMBL/GenBank/DDBJ databases">
        <title>The Genome Sequence of Bilophila wadsworthia 3_1_6.</title>
        <authorList>
            <consortium name="The Broad Institute Genomics Platform"/>
            <person name="Earl A."/>
            <person name="Ward D."/>
            <person name="Feldgarden M."/>
            <person name="Gevers D."/>
            <person name="Sibley C."/>
            <person name="Strauss J."/>
            <person name="Allen-Vercoe E."/>
            <person name="Walker B."/>
            <person name="Young S."/>
            <person name="Zeng Q."/>
            <person name="Gargeya S."/>
            <person name="Fitzgerald M."/>
            <person name="Haas B."/>
            <person name="Abouelleil A."/>
            <person name="Allen A.W."/>
            <person name="Alvarado L."/>
            <person name="Arachchi H.M."/>
            <person name="Berlin A.M."/>
            <person name="Chapman S.B."/>
            <person name="Gainer-Dewar J."/>
            <person name="Goldberg J."/>
            <person name="Griggs A."/>
            <person name="Gujja S."/>
            <person name="Hansen M."/>
            <person name="Howarth C."/>
            <person name="Imamovic A."/>
            <person name="Ireland A."/>
            <person name="Larimer J."/>
            <person name="McCowan C."/>
            <person name="Murphy C."/>
            <person name="Pearson M."/>
            <person name="Poon T.W."/>
            <person name="Priest M."/>
            <person name="Roberts A."/>
            <person name="Saif S."/>
            <person name="Shea T."/>
            <person name="Sisk P."/>
            <person name="Sykes S."/>
            <person name="Wortman J."/>
            <person name="Nusbaum C."/>
            <person name="Birren B."/>
        </authorList>
    </citation>
    <scope>NUCLEOTIDE SEQUENCE [LARGE SCALE GENOMIC DNA]</scope>
    <source>
        <strain evidence="6 7">3_1_6</strain>
    </source>
</reference>
<dbReference type="Gene3D" id="3.40.50.300">
    <property type="entry name" value="P-loop containing nucleotide triphosphate hydrolases"/>
    <property type="match status" value="1"/>
</dbReference>
<dbReference type="PROSITE" id="PS00675">
    <property type="entry name" value="SIGMA54_INTERACT_1"/>
    <property type="match status" value="1"/>
</dbReference>
<dbReference type="InterPro" id="IPR027417">
    <property type="entry name" value="P-loop_NTPase"/>
</dbReference>
<evidence type="ECO:0000259" key="5">
    <source>
        <dbReference type="PROSITE" id="PS50045"/>
    </source>
</evidence>
<dbReference type="FunFam" id="3.40.50.300:FF:000006">
    <property type="entry name" value="DNA-binding transcriptional regulator NtrC"/>
    <property type="match status" value="1"/>
</dbReference>